<evidence type="ECO:0000256" key="8">
    <source>
        <dbReference type="HAMAP-Rule" id="MF_01895"/>
    </source>
</evidence>
<dbReference type="SUPFAM" id="SSF50249">
    <property type="entry name" value="Nucleic acid-binding proteins"/>
    <property type="match status" value="4"/>
</dbReference>
<dbReference type="GO" id="GO:0005829">
    <property type="term" value="C:cytosol"/>
    <property type="evidence" value="ECO:0007669"/>
    <property type="project" value="TreeGrafter"/>
</dbReference>
<dbReference type="InterPro" id="IPR001900">
    <property type="entry name" value="RNase_II/R"/>
</dbReference>
<evidence type="ECO:0000256" key="4">
    <source>
        <dbReference type="ARBA" id="ARBA00022722"/>
    </source>
</evidence>
<evidence type="ECO:0000256" key="7">
    <source>
        <dbReference type="ARBA" id="ARBA00022884"/>
    </source>
</evidence>
<dbReference type="NCBIfam" id="TIGR02063">
    <property type="entry name" value="RNase_R"/>
    <property type="match status" value="1"/>
</dbReference>
<dbReference type="InterPro" id="IPR013223">
    <property type="entry name" value="RNase_B_OB_dom"/>
</dbReference>
<evidence type="ECO:0000256" key="2">
    <source>
        <dbReference type="ARBA" id="ARBA00004496"/>
    </source>
</evidence>
<keyword evidence="6 8" id="KW-0269">Exonuclease</keyword>
<name>A0A0R2CQI5_9LACO</name>
<dbReference type="InterPro" id="IPR022966">
    <property type="entry name" value="RNase_II/R_CS"/>
</dbReference>
<dbReference type="InterPro" id="IPR040476">
    <property type="entry name" value="CSD2"/>
</dbReference>
<comment type="similarity">
    <text evidence="8">Belongs to the RNR ribonuclease family. RNase R subfamily.</text>
</comment>
<dbReference type="PANTHER" id="PTHR23355">
    <property type="entry name" value="RIBONUCLEASE"/>
    <property type="match status" value="1"/>
</dbReference>
<sequence length="783" mass="89026">MENNIIKEKILKKLRESPDRDFQAQEIAEAIAMTTAVQFKFVVQALAQLEHDKEIRLNQNGAFTIAKDDSLPKFEGVFHANERGFGFVTVDVETPDFFINPTQTMAALNGDEVEVIMLREADEKTGRGPEGKVVGIVKHSIEQVVGEFEKDSSVQYEEGIIGTIKLKDRKLARYTFLVEDKGLNPVPGEVILADITAYPDAHEPGILKGVAKKVIGNVNDPGIDILQVVYQHDIPTKFPDEVMAEVDKIPDFVTESERIGRVDLTNQDLVTIDSIESKDLDDAVTAWKMENGNYHLGVHIADVSHYVRTGTALNDEAFSRGTSVYLTDRVIPMLPHKLSNGICSLNPKVERLAMSCEMEIDSDGNVLNHKIFPSVIKTTERMTYIAINKILESHDEKTMARYENLVPMFETMNELHKILLKMRKRRGAIEFEDTEAKIIVDEKGHPTDIQLRERGTSERMVESFMLAANETVAEHFNHLRVPFIYRIHETPKAEKMLSFFEALSSLGIEVSGSSNDVKPKMLQTILKKVAGKPEEAMVSTMLLRSMQQAKYSDQPLGHFGLGAEDYTHFTSPIRRYPDLLVHRLIRFYEQNGIDEESREEYKQEIPEIALHSSQMERRAIDAERDTDAMKKAEYMADHVGEEFDAVVSSVTKFGMFVGLPNTVEGLIHISEMKDDYYEYLEKHMVLVGRHSKRTYRIGQPIRVKLVNVNVDQKEVDFTLLNPENAPKTDLLDKSGQGNSNRRNGNDKKYQGNHKYDNGKKGQFKKNDKQHGYRPFKDKLKKRH</sequence>
<dbReference type="PROSITE" id="PS50126">
    <property type="entry name" value="S1"/>
    <property type="match status" value="1"/>
</dbReference>
<dbReference type="Pfam" id="PF00575">
    <property type="entry name" value="S1"/>
    <property type="match status" value="1"/>
</dbReference>
<dbReference type="Pfam" id="PF17876">
    <property type="entry name" value="CSD2"/>
    <property type="match status" value="1"/>
</dbReference>
<feature type="region of interest" description="Disordered" evidence="9">
    <location>
        <begin position="723"/>
        <end position="783"/>
    </location>
</feature>
<dbReference type="AlphaFoldDB" id="A0A0R2CQI5"/>
<dbReference type="Proteomes" id="UP000051131">
    <property type="component" value="Unassembled WGS sequence"/>
</dbReference>
<dbReference type="EC" id="3.1.13.1" evidence="8"/>
<dbReference type="Pfam" id="PF00773">
    <property type="entry name" value="RNB"/>
    <property type="match status" value="1"/>
</dbReference>
<dbReference type="PANTHER" id="PTHR23355:SF9">
    <property type="entry name" value="DIS3-LIKE EXONUCLEASE 2"/>
    <property type="match status" value="1"/>
</dbReference>
<dbReference type="InterPro" id="IPR011805">
    <property type="entry name" value="RNase_R"/>
</dbReference>
<comment type="catalytic activity">
    <reaction evidence="1 8">
        <text>Exonucleolytic cleavage in the 3'- to 5'-direction to yield nucleoside 5'-phosphates.</text>
        <dbReference type="EC" id="3.1.13.1"/>
    </reaction>
</comment>
<dbReference type="RefSeq" id="WP_057829511.1">
    <property type="nucleotide sequence ID" value="NZ_AYZE01000015.1"/>
</dbReference>
<dbReference type="EMBL" id="AYZE01000015">
    <property type="protein sequence ID" value="KRM90390.1"/>
    <property type="molecule type" value="Genomic_DNA"/>
</dbReference>
<dbReference type="InterPro" id="IPR050180">
    <property type="entry name" value="RNR_Ribonuclease"/>
</dbReference>
<proteinExistence type="inferred from homology"/>
<feature type="domain" description="S1 motif" evidence="10">
    <location>
        <begin position="640"/>
        <end position="720"/>
    </location>
</feature>
<comment type="function">
    <text evidence="8">3'-5' exoribonuclease that releases 5'-nucleoside monophosphates and is involved in maturation of structured RNAs.</text>
</comment>
<evidence type="ECO:0000256" key="3">
    <source>
        <dbReference type="ARBA" id="ARBA00022490"/>
    </source>
</evidence>
<evidence type="ECO:0000256" key="1">
    <source>
        <dbReference type="ARBA" id="ARBA00001849"/>
    </source>
</evidence>
<keyword evidence="5 8" id="KW-0378">Hydrolase</keyword>
<dbReference type="GO" id="GO:0003723">
    <property type="term" value="F:RNA binding"/>
    <property type="evidence" value="ECO:0007669"/>
    <property type="project" value="UniProtKB-UniRule"/>
</dbReference>
<reference evidence="11 12" key="1">
    <citation type="journal article" date="2015" name="Genome Announc.">
        <title>Expanding the biotechnology potential of lactobacilli through comparative genomics of 213 strains and associated genera.</title>
        <authorList>
            <person name="Sun Z."/>
            <person name="Harris H.M."/>
            <person name="McCann A."/>
            <person name="Guo C."/>
            <person name="Argimon S."/>
            <person name="Zhang W."/>
            <person name="Yang X."/>
            <person name="Jeffery I.B."/>
            <person name="Cooney J.C."/>
            <person name="Kagawa T.F."/>
            <person name="Liu W."/>
            <person name="Song Y."/>
            <person name="Salvetti E."/>
            <person name="Wrobel A."/>
            <person name="Rasinkangas P."/>
            <person name="Parkhill J."/>
            <person name="Rea M.C."/>
            <person name="O'Sullivan O."/>
            <person name="Ritari J."/>
            <person name="Douillard F.P."/>
            <person name="Paul Ross R."/>
            <person name="Yang R."/>
            <person name="Briner A.E."/>
            <person name="Felis G.E."/>
            <person name="de Vos W.M."/>
            <person name="Barrangou R."/>
            <person name="Klaenhammer T.R."/>
            <person name="Caufield P.W."/>
            <person name="Cui Y."/>
            <person name="Zhang H."/>
            <person name="O'Toole P.W."/>
        </authorList>
    </citation>
    <scope>NUCLEOTIDE SEQUENCE [LARGE SCALE GENOMIC DNA]</scope>
    <source>
        <strain evidence="11 12">DSM 21116</strain>
    </source>
</reference>
<comment type="subcellular location">
    <subcellularLocation>
        <location evidence="2 8">Cytoplasm</location>
    </subcellularLocation>
</comment>
<dbReference type="GO" id="GO:0008859">
    <property type="term" value="F:exoribonuclease II activity"/>
    <property type="evidence" value="ECO:0007669"/>
    <property type="project" value="UniProtKB-UniRule"/>
</dbReference>
<dbReference type="Gene3D" id="2.40.50.140">
    <property type="entry name" value="Nucleic acid-binding proteins"/>
    <property type="match status" value="2"/>
</dbReference>
<dbReference type="Pfam" id="PF08206">
    <property type="entry name" value="OB_RNB"/>
    <property type="match status" value="1"/>
</dbReference>
<keyword evidence="12" id="KW-1185">Reference proteome</keyword>
<evidence type="ECO:0000313" key="12">
    <source>
        <dbReference type="Proteomes" id="UP000051131"/>
    </source>
</evidence>
<evidence type="ECO:0000256" key="6">
    <source>
        <dbReference type="ARBA" id="ARBA00022839"/>
    </source>
</evidence>
<evidence type="ECO:0000256" key="9">
    <source>
        <dbReference type="SAM" id="MobiDB-lite"/>
    </source>
</evidence>
<dbReference type="OrthoDB" id="9764149at2"/>
<dbReference type="SMART" id="SM00316">
    <property type="entry name" value="S1"/>
    <property type="match status" value="1"/>
</dbReference>
<comment type="caution">
    <text evidence="11">The sequence shown here is derived from an EMBL/GenBank/DDBJ whole genome shotgun (WGS) entry which is preliminary data.</text>
</comment>
<evidence type="ECO:0000259" key="10">
    <source>
        <dbReference type="PROSITE" id="PS50126"/>
    </source>
</evidence>
<dbReference type="CDD" id="cd04471">
    <property type="entry name" value="S1_RNase_R"/>
    <property type="match status" value="1"/>
</dbReference>
<dbReference type="InterPro" id="IPR004476">
    <property type="entry name" value="RNase_II/RNase_R"/>
</dbReference>
<gene>
    <name evidence="8" type="primary">rnr</name>
    <name evidence="11" type="ORF">FC80_GL001294</name>
</gene>
<keyword evidence="7 8" id="KW-0694">RNA-binding</keyword>
<organism evidence="11 12">
    <name type="scientific">Liquorilactobacillus cacaonum DSM 21116</name>
    <dbReference type="NCBI Taxonomy" id="1423729"/>
    <lineage>
        <taxon>Bacteria</taxon>
        <taxon>Bacillati</taxon>
        <taxon>Bacillota</taxon>
        <taxon>Bacilli</taxon>
        <taxon>Lactobacillales</taxon>
        <taxon>Lactobacillaceae</taxon>
        <taxon>Liquorilactobacillus</taxon>
    </lineage>
</organism>
<keyword evidence="4 8" id="KW-0540">Nuclease</keyword>
<evidence type="ECO:0000256" key="5">
    <source>
        <dbReference type="ARBA" id="ARBA00022801"/>
    </source>
</evidence>
<feature type="compositionally biased region" description="Basic and acidic residues" evidence="9">
    <location>
        <begin position="743"/>
        <end position="777"/>
    </location>
</feature>
<keyword evidence="3 8" id="KW-0963">Cytoplasm</keyword>
<dbReference type="InterPro" id="IPR012340">
    <property type="entry name" value="NA-bd_OB-fold"/>
</dbReference>
<dbReference type="STRING" id="1423729.FC80_GL001294"/>
<dbReference type="NCBIfam" id="TIGR00358">
    <property type="entry name" value="3_prime_RNase"/>
    <property type="match status" value="1"/>
</dbReference>
<protein>
    <recommendedName>
        <fullName evidence="8">Ribonuclease R</fullName>
        <shortName evidence="8">RNase R</shortName>
        <ecNumber evidence="8">3.1.13.1</ecNumber>
    </recommendedName>
</protein>
<dbReference type="HAMAP" id="MF_01895">
    <property type="entry name" value="RNase_R"/>
    <property type="match status" value="1"/>
</dbReference>
<evidence type="ECO:0000313" key="11">
    <source>
        <dbReference type="EMBL" id="KRM90390.1"/>
    </source>
</evidence>
<accession>A0A0R2CQI5</accession>
<dbReference type="PROSITE" id="PS01175">
    <property type="entry name" value="RIBONUCLEASE_II"/>
    <property type="match status" value="1"/>
</dbReference>
<dbReference type="GO" id="GO:0006402">
    <property type="term" value="P:mRNA catabolic process"/>
    <property type="evidence" value="ECO:0007669"/>
    <property type="project" value="TreeGrafter"/>
</dbReference>
<dbReference type="SMART" id="SM00955">
    <property type="entry name" value="RNB"/>
    <property type="match status" value="1"/>
</dbReference>
<dbReference type="InterPro" id="IPR003029">
    <property type="entry name" value="S1_domain"/>
</dbReference>
<dbReference type="PATRIC" id="fig|1423729.3.peg.1315"/>